<dbReference type="PANTHER" id="PTHR43652">
    <property type="entry name" value="BASIC AMINO ACID ANTIPORTER YFCC-RELATED"/>
    <property type="match status" value="1"/>
</dbReference>
<feature type="transmembrane region" description="Helical" evidence="7">
    <location>
        <begin position="180"/>
        <end position="203"/>
    </location>
</feature>
<comment type="caution">
    <text evidence="9">The sequence shown here is derived from an EMBL/GenBank/DDBJ whole genome shotgun (WGS) entry which is preliminary data.</text>
</comment>
<keyword evidence="2" id="KW-0813">Transport</keyword>
<dbReference type="PROSITE" id="PS01271">
    <property type="entry name" value="NA_SULFATE"/>
    <property type="match status" value="1"/>
</dbReference>
<feature type="transmembrane region" description="Helical" evidence="7">
    <location>
        <begin position="115"/>
        <end position="134"/>
    </location>
</feature>
<dbReference type="Pfam" id="PF03600">
    <property type="entry name" value="CitMHS"/>
    <property type="match status" value="1"/>
</dbReference>
<dbReference type="InterPro" id="IPR006037">
    <property type="entry name" value="RCK_C"/>
</dbReference>
<reference evidence="9" key="1">
    <citation type="submission" date="2019-09" db="EMBL/GenBank/DDBJ databases">
        <title>Characterisation of the sponge microbiome using genome-centric metagenomics.</title>
        <authorList>
            <person name="Engelberts J.P."/>
            <person name="Robbins S.J."/>
            <person name="De Goeij J.M."/>
            <person name="Aranda M."/>
            <person name="Bell S.C."/>
            <person name="Webster N.S."/>
        </authorList>
    </citation>
    <scope>NUCLEOTIDE SEQUENCE</scope>
    <source>
        <strain evidence="9">SB0662_bin_9</strain>
    </source>
</reference>
<feature type="transmembrane region" description="Helical" evidence="7">
    <location>
        <begin position="12"/>
        <end position="33"/>
    </location>
</feature>
<evidence type="ECO:0000256" key="6">
    <source>
        <dbReference type="ARBA" id="ARBA00023136"/>
    </source>
</evidence>
<organism evidence="9">
    <name type="scientific">Caldilineaceae bacterium SB0662_bin_9</name>
    <dbReference type="NCBI Taxonomy" id="2605258"/>
    <lineage>
        <taxon>Bacteria</taxon>
        <taxon>Bacillati</taxon>
        <taxon>Chloroflexota</taxon>
        <taxon>Caldilineae</taxon>
        <taxon>Caldilineales</taxon>
        <taxon>Caldilineaceae</taxon>
    </lineage>
</organism>
<comment type="subcellular location">
    <subcellularLocation>
        <location evidence="1">Membrane</location>
        <topology evidence="1">Multi-pass membrane protein</topology>
    </subcellularLocation>
</comment>
<evidence type="ECO:0000256" key="7">
    <source>
        <dbReference type="SAM" id="Phobius"/>
    </source>
</evidence>
<dbReference type="GO" id="GO:0006813">
    <property type="term" value="P:potassium ion transport"/>
    <property type="evidence" value="ECO:0007669"/>
    <property type="project" value="InterPro"/>
</dbReference>
<evidence type="ECO:0000313" key="9">
    <source>
        <dbReference type="EMBL" id="MYD89202.1"/>
    </source>
</evidence>
<dbReference type="InterPro" id="IPR031312">
    <property type="entry name" value="Na/sul_symport_CS"/>
</dbReference>
<evidence type="ECO:0000256" key="5">
    <source>
        <dbReference type="ARBA" id="ARBA00022989"/>
    </source>
</evidence>
<keyword evidence="3 7" id="KW-0812">Transmembrane</keyword>
<proteinExistence type="predicted"/>
<evidence type="ECO:0000256" key="4">
    <source>
        <dbReference type="ARBA" id="ARBA00022737"/>
    </source>
</evidence>
<feature type="transmembrane region" description="Helical" evidence="7">
    <location>
        <begin position="436"/>
        <end position="469"/>
    </location>
</feature>
<sequence>MLPVVIPNIPSEIWFSAILAAATYLFITARVSWELTSILIMVGLALTRILTPAEAVAGFANLATVTIAAMFVLSEGMVRTGALELVSVFLGRVVKGSSVRLLLVLAATVPLLSAFINNTPVVVMMVPVIVSLCLRNRLSVSKILIPLSYFSILGGTMTLIGTSTNILVNELQIASGEPSFRMFTFAPMGVVAIAGGVLLIIALGDRLLPDRDAAEGDQDMPAHAFFSQMLIPPHSALVGRRIVESFANLKVSQSMQRRVSRVRRLDGDPEPADENAEVRLLALGKGGTDEPHSLEPGQEFQAHDLVHMKGSAHGLAAIRDRYELEPSLARVTRPHRQSQSPELEETLQAVILSRSALIGRTLLEVESLRNFTVTIAGILTSGSGPMDRVTANTELVSGDALLLTGPRTELNRVRDRYGLLYTEDDPKLPTSLDRKYLAIAVMALVVLGGALTAIPIAILALIGACIMVITGCLTTEQAFAALDTKTLMLIAGTIPLGQGMQTSGLSQRIADTLMASNAMQDNVYLTVSILFMVASVLSAFISNAAVAVLLVPIALQMAGTMGIASRPLLMAVCFGASSSFSTPIGYQTNTIVQRPGRYRYLDYARLGLPLQVMVWGLCTFLLPVFYPFR</sequence>
<evidence type="ECO:0000256" key="2">
    <source>
        <dbReference type="ARBA" id="ARBA00022448"/>
    </source>
</evidence>
<gene>
    <name evidence="9" type="ORF">F4Y08_02520</name>
</gene>
<keyword evidence="4" id="KW-0677">Repeat</keyword>
<dbReference type="InterPro" id="IPR004680">
    <property type="entry name" value="Cit_transptr-like_dom"/>
</dbReference>
<keyword evidence="5 7" id="KW-1133">Transmembrane helix</keyword>
<dbReference type="Gene3D" id="3.30.70.1450">
    <property type="entry name" value="Regulator of K+ conductance, C-terminal domain"/>
    <property type="match status" value="1"/>
</dbReference>
<dbReference type="SUPFAM" id="SSF116726">
    <property type="entry name" value="TrkA C-terminal domain-like"/>
    <property type="match status" value="1"/>
</dbReference>
<feature type="transmembrane region" description="Helical" evidence="7">
    <location>
        <begin position="53"/>
        <end position="73"/>
    </location>
</feature>
<dbReference type="InterPro" id="IPR036721">
    <property type="entry name" value="RCK_C_sf"/>
</dbReference>
<feature type="transmembrane region" description="Helical" evidence="7">
    <location>
        <begin position="146"/>
        <end position="168"/>
    </location>
</feature>
<keyword evidence="6 7" id="KW-0472">Membrane</keyword>
<dbReference type="AlphaFoldDB" id="A0A6B1DR52"/>
<evidence type="ECO:0000259" key="8">
    <source>
        <dbReference type="PROSITE" id="PS51202"/>
    </source>
</evidence>
<feature type="transmembrane region" description="Helical" evidence="7">
    <location>
        <begin position="567"/>
        <end position="586"/>
    </location>
</feature>
<accession>A0A6B1DR52</accession>
<protein>
    <recommendedName>
        <fullName evidence="8">RCK C-terminal domain-containing protein</fullName>
    </recommendedName>
</protein>
<evidence type="ECO:0000256" key="3">
    <source>
        <dbReference type="ARBA" id="ARBA00022692"/>
    </source>
</evidence>
<feature type="domain" description="RCK C-terminal" evidence="8">
    <location>
        <begin position="334"/>
        <end position="419"/>
    </location>
</feature>
<dbReference type="GO" id="GO:0005886">
    <property type="term" value="C:plasma membrane"/>
    <property type="evidence" value="ECO:0007669"/>
    <property type="project" value="TreeGrafter"/>
</dbReference>
<feature type="transmembrane region" description="Helical" evidence="7">
    <location>
        <begin position="523"/>
        <end position="555"/>
    </location>
</feature>
<dbReference type="EMBL" id="VXPY01000013">
    <property type="protein sequence ID" value="MYD89202.1"/>
    <property type="molecule type" value="Genomic_DNA"/>
</dbReference>
<dbReference type="InterPro" id="IPR051679">
    <property type="entry name" value="DASS-Related_Transporters"/>
</dbReference>
<dbReference type="PANTHER" id="PTHR43652:SF2">
    <property type="entry name" value="BASIC AMINO ACID ANTIPORTER YFCC-RELATED"/>
    <property type="match status" value="1"/>
</dbReference>
<feature type="transmembrane region" description="Helical" evidence="7">
    <location>
        <begin position="606"/>
        <end position="628"/>
    </location>
</feature>
<dbReference type="GO" id="GO:0008324">
    <property type="term" value="F:monoatomic cation transmembrane transporter activity"/>
    <property type="evidence" value="ECO:0007669"/>
    <property type="project" value="InterPro"/>
</dbReference>
<evidence type="ECO:0000256" key="1">
    <source>
        <dbReference type="ARBA" id="ARBA00004141"/>
    </source>
</evidence>
<dbReference type="PROSITE" id="PS51202">
    <property type="entry name" value="RCK_C"/>
    <property type="match status" value="1"/>
</dbReference>
<name>A0A6B1DR52_9CHLR</name>